<evidence type="ECO:0000256" key="2">
    <source>
        <dbReference type="ARBA" id="ARBA00022692"/>
    </source>
</evidence>
<comment type="subcellular location">
    <subcellularLocation>
        <location evidence="1">Membrane</location>
        <topology evidence="1">Multi-pass membrane protein</topology>
    </subcellularLocation>
</comment>
<evidence type="ECO:0000259" key="7">
    <source>
        <dbReference type="Pfam" id="PF20684"/>
    </source>
</evidence>
<proteinExistence type="inferred from homology"/>
<gene>
    <name evidence="8" type="ORF">PG993_003157</name>
</gene>
<evidence type="ECO:0000256" key="6">
    <source>
        <dbReference type="SAM" id="Phobius"/>
    </source>
</evidence>
<dbReference type="PANTHER" id="PTHR33048:SF47">
    <property type="entry name" value="INTEGRAL MEMBRANE PROTEIN-RELATED"/>
    <property type="match status" value="1"/>
</dbReference>
<keyword evidence="4 6" id="KW-0472">Membrane</keyword>
<keyword evidence="9" id="KW-1185">Reference proteome</keyword>
<evidence type="ECO:0000256" key="1">
    <source>
        <dbReference type="ARBA" id="ARBA00004141"/>
    </source>
</evidence>
<dbReference type="EMBL" id="JAQQWK010000002">
    <property type="protein sequence ID" value="KAK8051772.1"/>
    <property type="molecule type" value="Genomic_DNA"/>
</dbReference>
<evidence type="ECO:0000256" key="3">
    <source>
        <dbReference type="ARBA" id="ARBA00022989"/>
    </source>
</evidence>
<feature type="domain" description="Rhodopsin" evidence="7">
    <location>
        <begin position="42"/>
        <end position="204"/>
    </location>
</feature>
<protein>
    <recommendedName>
        <fullName evidence="7">Rhodopsin domain-containing protein</fullName>
    </recommendedName>
</protein>
<sequence>MNISNNTTTQVILPTSNDVIQPIAFYVLTWLFFALCDIALVVRLYIRYACFRRLWYDDYLMLVALVLHTAVAILIQLFLKNAYDLEKAENGDLSVMGPDFLPNSGKAFVAIGASINITMVGVLMIKLSFLLFFRRLGTNVRFFNPVWWGILLFTVAASAAQIGMQYFHCFFADINDIFSDRCTSEPALHRIFINSVFSAIVDALSDFLKYDVYMVLVLLRVQLCQKITNTSPRAWSAFLVACIVSFRALFVQRESSIDARQEKQQQREAAYRSAKRRGWRARARQMHDSVLDTFRSAEEISGVDQRKPQRLPDVPSGLMTVNFEDGNNWGKTLPESNVGSNMKVSNERDASSTGTIFQCCNTTCEYSSTRL</sequence>
<evidence type="ECO:0000313" key="9">
    <source>
        <dbReference type="Proteomes" id="UP001444661"/>
    </source>
</evidence>
<organism evidence="8 9">
    <name type="scientific">Apiospora rasikravindrae</name>
    <dbReference type="NCBI Taxonomy" id="990691"/>
    <lineage>
        <taxon>Eukaryota</taxon>
        <taxon>Fungi</taxon>
        <taxon>Dikarya</taxon>
        <taxon>Ascomycota</taxon>
        <taxon>Pezizomycotina</taxon>
        <taxon>Sordariomycetes</taxon>
        <taxon>Xylariomycetidae</taxon>
        <taxon>Amphisphaeriales</taxon>
        <taxon>Apiosporaceae</taxon>
        <taxon>Apiospora</taxon>
    </lineage>
</organism>
<comment type="caution">
    <text evidence="8">The sequence shown here is derived from an EMBL/GenBank/DDBJ whole genome shotgun (WGS) entry which is preliminary data.</text>
</comment>
<name>A0ABR1TZ57_9PEZI</name>
<keyword evidence="2 6" id="KW-0812">Transmembrane</keyword>
<feature type="transmembrane region" description="Helical" evidence="6">
    <location>
        <begin position="58"/>
        <end position="79"/>
    </location>
</feature>
<dbReference type="InterPro" id="IPR052337">
    <property type="entry name" value="SAT4-like"/>
</dbReference>
<feature type="transmembrane region" description="Helical" evidence="6">
    <location>
        <begin position="107"/>
        <end position="133"/>
    </location>
</feature>
<dbReference type="Proteomes" id="UP001444661">
    <property type="component" value="Unassembled WGS sequence"/>
</dbReference>
<comment type="similarity">
    <text evidence="5">Belongs to the SAT4 family.</text>
</comment>
<dbReference type="InterPro" id="IPR049326">
    <property type="entry name" value="Rhodopsin_dom_fungi"/>
</dbReference>
<evidence type="ECO:0000256" key="5">
    <source>
        <dbReference type="ARBA" id="ARBA00038359"/>
    </source>
</evidence>
<evidence type="ECO:0000313" key="8">
    <source>
        <dbReference type="EMBL" id="KAK8051772.1"/>
    </source>
</evidence>
<dbReference type="Pfam" id="PF20684">
    <property type="entry name" value="Fung_rhodopsin"/>
    <property type="match status" value="1"/>
</dbReference>
<feature type="transmembrane region" description="Helical" evidence="6">
    <location>
        <begin position="23"/>
        <end position="46"/>
    </location>
</feature>
<accession>A0ABR1TZ57</accession>
<reference evidence="8 9" key="1">
    <citation type="submission" date="2023-01" db="EMBL/GenBank/DDBJ databases">
        <title>Analysis of 21 Apiospora genomes using comparative genomics revels a genus with tremendous synthesis potential of carbohydrate active enzymes and secondary metabolites.</title>
        <authorList>
            <person name="Sorensen T."/>
        </authorList>
    </citation>
    <scope>NUCLEOTIDE SEQUENCE [LARGE SCALE GENOMIC DNA]</scope>
    <source>
        <strain evidence="8 9">CBS 33761</strain>
    </source>
</reference>
<feature type="transmembrane region" description="Helical" evidence="6">
    <location>
        <begin position="145"/>
        <end position="167"/>
    </location>
</feature>
<keyword evidence="3 6" id="KW-1133">Transmembrane helix</keyword>
<evidence type="ECO:0000256" key="4">
    <source>
        <dbReference type="ARBA" id="ARBA00023136"/>
    </source>
</evidence>
<dbReference type="PANTHER" id="PTHR33048">
    <property type="entry name" value="PTH11-LIKE INTEGRAL MEMBRANE PROTEIN (AFU_ORTHOLOGUE AFUA_5G11245)"/>
    <property type="match status" value="1"/>
</dbReference>